<proteinExistence type="predicted"/>
<gene>
    <name evidence="1" type="ORF">CELE_F28B12.1</name>
    <name evidence="1 3" type="ORF">F28B12.1</name>
</gene>
<dbReference type="ExpressionAtlas" id="A0A2C9C329">
    <property type="expression patterns" value="baseline and differential"/>
</dbReference>
<evidence type="ECO:0000313" key="1">
    <source>
        <dbReference type="EMBL" id="SOF58756.1"/>
    </source>
</evidence>
<dbReference type="Proteomes" id="UP000001940">
    <property type="component" value="Chromosome II"/>
</dbReference>
<accession>A0A2C9C329</accession>
<dbReference type="AGR" id="WB:WBGene00017894"/>
<evidence type="ECO:0000313" key="2">
    <source>
        <dbReference type="Proteomes" id="UP000001940"/>
    </source>
</evidence>
<keyword evidence="2" id="KW-1185">Reference proteome</keyword>
<protein>
    <submittedName>
        <fullName evidence="1">Uncharacterized protein</fullName>
    </submittedName>
</protein>
<dbReference type="AlphaFoldDB" id="A0A2C9C329"/>
<evidence type="ECO:0000313" key="3">
    <source>
        <dbReference type="WormBase" id="F28B12.1d"/>
    </source>
</evidence>
<dbReference type="EMBL" id="BX284602">
    <property type="protein sequence ID" value="SOF58756.1"/>
    <property type="molecule type" value="Genomic_DNA"/>
</dbReference>
<sequence length="160" mass="18922">MDFGGRPPPPMDDTYFPSLLKKDIWSQIENNTINFPADIRGWLKKLTDEKDLIDNYSLEKQPAINQWFAETDFVIRTLRCVNLPELVEHYEDQLTAQKIYLEKIDHRSGILKYLIERLEMAVAEEENKIDKQVDIEKEETTIVMQIQHSKKNKKKSKNKK</sequence>
<reference evidence="1 2" key="1">
    <citation type="journal article" date="1998" name="Science">
        <title>Genome sequence of the nematode C. elegans: a platform for investigating biology.</title>
        <authorList>
            <consortium name="The C. elegans sequencing consortium"/>
            <person name="Sulson J.E."/>
            <person name="Waterston R."/>
        </authorList>
    </citation>
    <scope>NUCLEOTIDE SEQUENCE [LARGE SCALE GENOMIC DNA]</scope>
    <source>
        <strain evidence="1 2">Bristol N2</strain>
    </source>
</reference>
<organism evidence="1 2">
    <name type="scientific">Caenorhabditis elegans</name>
    <dbReference type="NCBI Taxonomy" id="6239"/>
    <lineage>
        <taxon>Eukaryota</taxon>
        <taxon>Metazoa</taxon>
        <taxon>Ecdysozoa</taxon>
        <taxon>Nematoda</taxon>
        <taxon>Chromadorea</taxon>
        <taxon>Rhabditida</taxon>
        <taxon>Rhabditina</taxon>
        <taxon>Rhabditomorpha</taxon>
        <taxon>Rhabditoidea</taxon>
        <taxon>Rhabditidae</taxon>
        <taxon>Peloderinae</taxon>
        <taxon>Caenorhabditis</taxon>
    </lineage>
</organism>
<dbReference type="Bgee" id="WBGene00017894">
    <property type="expression patterns" value="Expressed in pharyngeal muscle cell (C elegans) and 3 other cell types or tissues"/>
</dbReference>
<name>A0A2C9C329_CAEEL</name>
<dbReference type="WormBase" id="F28B12.1d">
    <property type="protein sequence ID" value="CE52176"/>
    <property type="gene ID" value="WBGene00017894"/>
</dbReference>